<dbReference type="GO" id="GO:0003747">
    <property type="term" value="F:translation release factor activity"/>
    <property type="evidence" value="ECO:0007669"/>
    <property type="project" value="InterPro"/>
</dbReference>
<evidence type="ECO:0000313" key="5">
    <source>
        <dbReference type="Proteomes" id="UP000230228"/>
    </source>
</evidence>
<accession>A0A2M8ERW0</accession>
<feature type="domain" description="Prokaryotic-type class I peptide chain release factors" evidence="3">
    <location>
        <begin position="172"/>
        <end position="188"/>
    </location>
</feature>
<dbReference type="Pfam" id="PF03462">
    <property type="entry name" value="PCRF"/>
    <property type="match status" value="1"/>
</dbReference>
<sequence length="292" mass="33160">MDEISKRIEEIETEMSAPDFWKDKERAQALVKELDGLKERQKGGTAAGKYDKGDAVLTLMAGAGGDDAEDWNEILFRMYQKFAEKKSWSIKILHRHGNESGGIKNITFEVEGKFAYGILKGEGGVHRLVRISPFSAKKLRHTSFALLEVLPKFVEIGEVKIDEADLAVNFARSSGPGGQNVNKRETAVRITHIPTGIVVHIESERSQPQNRERGLELLRSKLYAYQKLEQKKEKEELRKGKKVEVEWGHQIRSYVFHPYKMVKDHRTGIETGDVEGVLEGKLDKFIEAEQKL</sequence>
<gene>
    <name evidence="4" type="ORF">CO056_00010</name>
</gene>
<dbReference type="PROSITE" id="PS00745">
    <property type="entry name" value="RF_PROK_I"/>
    <property type="match status" value="1"/>
</dbReference>
<reference evidence="5" key="1">
    <citation type="submission" date="2017-09" db="EMBL/GenBank/DDBJ databases">
        <title>Depth-based differentiation of microbial function through sediment-hosted aquifers and enrichment of novel symbionts in the deep terrestrial subsurface.</title>
        <authorList>
            <person name="Probst A.J."/>
            <person name="Ladd B."/>
            <person name="Jarett J.K."/>
            <person name="Geller-Mcgrath D.E."/>
            <person name="Sieber C.M.K."/>
            <person name="Emerson J.B."/>
            <person name="Anantharaman K."/>
            <person name="Thomas B.C."/>
            <person name="Malmstrom R."/>
            <person name="Stieglmeier M."/>
            <person name="Klingl A."/>
            <person name="Woyke T."/>
            <person name="Ryan C.M."/>
            <person name="Banfield J.F."/>
        </authorList>
    </citation>
    <scope>NUCLEOTIDE SEQUENCE [LARGE SCALE GENOMIC DNA]</scope>
</reference>
<dbReference type="PANTHER" id="PTHR43116:SF3">
    <property type="entry name" value="CLASS I PEPTIDE CHAIN RELEASE FACTOR"/>
    <property type="match status" value="1"/>
</dbReference>
<dbReference type="SUPFAM" id="SSF75620">
    <property type="entry name" value="Release factor"/>
    <property type="match status" value="1"/>
</dbReference>
<dbReference type="EMBL" id="PFSH01000001">
    <property type="protein sequence ID" value="PJC25476.1"/>
    <property type="molecule type" value="Genomic_DNA"/>
</dbReference>
<proteinExistence type="inferred from homology"/>
<dbReference type="AlphaFoldDB" id="A0A2M8ERW0"/>
<comment type="caution">
    <text evidence="4">The sequence shown here is derived from an EMBL/GenBank/DDBJ whole genome shotgun (WGS) entry which is preliminary data.</text>
</comment>
<dbReference type="Gene3D" id="6.10.140.1950">
    <property type="match status" value="1"/>
</dbReference>
<dbReference type="Pfam" id="PF00472">
    <property type="entry name" value="RF-1"/>
    <property type="match status" value="1"/>
</dbReference>
<evidence type="ECO:0000259" key="3">
    <source>
        <dbReference type="PROSITE" id="PS00745"/>
    </source>
</evidence>
<dbReference type="InterPro" id="IPR000352">
    <property type="entry name" value="Pep_chain_release_fac_I"/>
</dbReference>
<name>A0A2M8ERW0_9BACT</name>
<keyword evidence="2" id="KW-0488">Methylation</keyword>
<evidence type="ECO:0000256" key="1">
    <source>
        <dbReference type="ARBA" id="ARBA00010835"/>
    </source>
</evidence>
<dbReference type="GO" id="GO:0005737">
    <property type="term" value="C:cytoplasm"/>
    <property type="evidence" value="ECO:0007669"/>
    <property type="project" value="UniProtKB-ARBA"/>
</dbReference>
<comment type="similarity">
    <text evidence="1">Belongs to the prokaryotic/mitochondrial release factor family.</text>
</comment>
<dbReference type="InterPro" id="IPR005139">
    <property type="entry name" value="PCRF"/>
</dbReference>
<evidence type="ECO:0000256" key="2">
    <source>
        <dbReference type="ARBA" id="ARBA00022481"/>
    </source>
</evidence>
<dbReference type="Gene3D" id="3.30.160.20">
    <property type="match status" value="1"/>
</dbReference>
<dbReference type="PANTHER" id="PTHR43116">
    <property type="entry name" value="PEPTIDE CHAIN RELEASE FACTOR 2"/>
    <property type="match status" value="1"/>
</dbReference>
<protein>
    <submittedName>
        <fullName evidence="4">Peptide chain release factor 2</fullName>
    </submittedName>
</protein>
<dbReference type="InterPro" id="IPR045853">
    <property type="entry name" value="Pep_chain_release_fac_I_sf"/>
</dbReference>
<dbReference type="Proteomes" id="UP000230228">
    <property type="component" value="Unassembled WGS sequence"/>
</dbReference>
<dbReference type="Gene3D" id="3.30.70.1660">
    <property type="match status" value="1"/>
</dbReference>
<evidence type="ECO:0000313" key="4">
    <source>
        <dbReference type="EMBL" id="PJC25476.1"/>
    </source>
</evidence>
<dbReference type="SMART" id="SM00937">
    <property type="entry name" value="PCRF"/>
    <property type="match status" value="1"/>
</dbReference>
<organism evidence="4 5">
    <name type="scientific">Candidatus Tagabacteria bacterium CG_4_9_14_0_2_um_filter_41_11</name>
    <dbReference type="NCBI Taxonomy" id="1975019"/>
    <lineage>
        <taxon>Bacteria</taxon>
        <taxon>Candidatus Tagaibacteriota</taxon>
    </lineage>
</organism>